<evidence type="ECO:0000313" key="2">
    <source>
        <dbReference type="WBParaSite" id="maker-uti_cns_0008284-snap-gene-0.3-mRNA-1"/>
    </source>
</evidence>
<accession>A0A1I8HWS6</accession>
<sequence length="59" mass="6127">MSDASQLLSEAARRIPPLSAGSHKGQARRLCVVGAVASTPALPILPPLPLCALAPIWRT</sequence>
<dbReference type="Proteomes" id="UP000095280">
    <property type="component" value="Unplaced"/>
</dbReference>
<name>A0A1I8HWS6_9PLAT</name>
<dbReference type="AlphaFoldDB" id="A0A1I8HWS6"/>
<evidence type="ECO:0000313" key="1">
    <source>
        <dbReference type="Proteomes" id="UP000095280"/>
    </source>
</evidence>
<dbReference type="WBParaSite" id="maker-uti_cns_0008284-snap-gene-0.3-mRNA-1">
    <property type="protein sequence ID" value="maker-uti_cns_0008284-snap-gene-0.3-mRNA-1"/>
    <property type="gene ID" value="maker-uti_cns_0008284-snap-gene-0.3"/>
</dbReference>
<reference evidence="2" key="1">
    <citation type="submission" date="2016-11" db="UniProtKB">
        <authorList>
            <consortium name="WormBaseParasite"/>
        </authorList>
    </citation>
    <scope>IDENTIFICATION</scope>
</reference>
<organism evidence="1 2">
    <name type="scientific">Macrostomum lignano</name>
    <dbReference type="NCBI Taxonomy" id="282301"/>
    <lineage>
        <taxon>Eukaryota</taxon>
        <taxon>Metazoa</taxon>
        <taxon>Spiralia</taxon>
        <taxon>Lophotrochozoa</taxon>
        <taxon>Platyhelminthes</taxon>
        <taxon>Rhabditophora</taxon>
        <taxon>Macrostomorpha</taxon>
        <taxon>Macrostomida</taxon>
        <taxon>Macrostomidae</taxon>
        <taxon>Macrostomum</taxon>
    </lineage>
</organism>
<keyword evidence="1" id="KW-1185">Reference proteome</keyword>
<protein>
    <submittedName>
        <fullName evidence="2">Uncharacterized protein</fullName>
    </submittedName>
</protein>
<proteinExistence type="predicted"/>